<evidence type="ECO:0008006" key="4">
    <source>
        <dbReference type="Google" id="ProtNLM"/>
    </source>
</evidence>
<evidence type="ECO:0000313" key="3">
    <source>
        <dbReference type="Proteomes" id="UP000053413"/>
    </source>
</evidence>
<dbReference type="InterPro" id="IPR013762">
    <property type="entry name" value="Integrase-like_cat_sf"/>
</dbReference>
<dbReference type="GO" id="GO:0015074">
    <property type="term" value="P:DNA integration"/>
    <property type="evidence" value="ECO:0007669"/>
    <property type="project" value="InterPro"/>
</dbReference>
<sequence>MDQAPGTKDKLARVLMAVYAIRPKQVAEIRLDDPDRSAGLLRIRRPNRLDHEVCLDDFALRLVKGWLIERHQRWPLSTNPYLIVSPITALHVDRPAVGPSNFKALCDRIGINATQLQQDRFLGEARETADPVRVRMMRLFGITSHTAIHYVRAAHPEYFTIDPTQA</sequence>
<dbReference type="RefSeq" id="WP_059142351.1">
    <property type="nucleotide sequence ID" value="NZ_LLZJ01000017.1"/>
</dbReference>
<dbReference type="GeneID" id="97436886"/>
<dbReference type="Proteomes" id="UP000053413">
    <property type="component" value="Unassembled WGS sequence"/>
</dbReference>
<protein>
    <recommendedName>
        <fullName evidence="4">Tyr recombinase domain-containing protein</fullName>
    </recommendedName>
</protein>
<dbReference type="EMBL" id="LLZJ01000017">
    <property type="protein sequence ID" value="KUL66505.1"/>
    <property type="molecule type" value="Genomic_DNA"/>
</dbReference>
<reference evidence="3" key="1">
    <citation type="submission" date="2015-10" db="EMBL/GenBank/DDBJ databases">
        <authorList>
            <person name="Ju K.-S."/>
            <person name="Doroghazi J.R."/>
            <person name="Metcalf W.W."/>
        </authorList>
    </citation>
    <scope>NUCLEOTIDE SEQUENCE [LARGE SCALE GENOMIC DNA]</scope>
    <source>
        <strain evidence="3">NRRL F-8817</strain>
    </source>
</reference>
<evidence type="ECO:0000313" key="2">
    <source>
        <dbReference type="EMBL" id="KUL66505.1"/>
    </source>
</evidence>
<dbReference type="GO" id="GO:0006310">
    <property type="term" value="P:DNA recombination"/>
    <property type="evidence" value="ECO:0007669"/>
    <property type="project" value="UniProtKB-KW"/>
</dbReference>
<dbReference type="GO" id="GO:0003677">
    <property type="term" value="F:DNA binding"/>
    <property type="evidence" value="ECO:0007669"/>
    <property type="project" value="InterPro"/>
</dbReference>
<dbReference type="OrthoDB" id="3216692at2"/>
<gene>
    <name evidence="2" type="ORF">ADL28_04105</name>
</gene>
<organism evidence="2 3">
    <name type="scientific">Streptomyces violaceusniger</name>
    <dbReference type="NCBI Taxonomy" id="68280"/>
    <lineage>
        <taxon>Bacteria</taxon>
        <taxon>Bacillati</taxon>
        <taxon>Actinomycetota</taxon>
        <taxon>Actinomycetes</taxon>
        <taxon>Kitasatosporales</taxon>
        <taxon>Streptomycetaceae</taxon>
        <taxon>Streptomyces</taxon>
        <taxon>Streptomyces violaceusniger group</taxon>
    </lineage>
</organism>
<dbReference type="AlphaFoldDB" id="A0A0X3XBY8"/>
<accession>A0A0X3XBY8</accession>
<dbReference type="SUPFAM" id="SSF56349">
    <property type="entry name" value="DNA breaking-rejoining enzymes"/>
    <property type="match status" value="1"/>
</dbReference>
<dbReference type="InterPro" id="IPR011010">
    <property type="entry name" value="DNA_brk_join_enz"/>
</dbReference>
<comment type="caution">
    <text evidence="2">The sequence shown here is derived from an EMBL/GenBank/DDBJ whole genome shotgun (WGS) entry which is preliminary data.</text>
</comment>
<dbReference type="Gene3D" id="1.10.443.10">
    <property type="entry name" value="Intergrase catalytic core"/>
    <property type="match status" value="1"/>
</dbReference>
<name>A0A0X3XBY8_STRVO</name>
<evidence type="ECO:0000256" key="1">
    <source>
        <dbReference type="ARBA" id="ARBA00023172"/>
    </source>
</evidence>
<proteinExistence type="predicted"/>
<keyword evidence="1" id="KW-0233">DNA recombination</keyword>